<reference evidence="1" key="2">
    <citation type="submission" date="2021-01" db="EMBL/GenBank/DDBJ databases">
        <authorList>
            <person name="Hahn C.R."/>
            <person name="Youssef N.H."/>
            <person name="Elshahed M."/>
        </authorList>
    </citation>
    <scope>NUCLEOTIDE SEQUENCE</scope>
    <source>
        <strain evidence="1">Zod_Metabat.24</strain>
    </source>
</reference>
<gene>
    <name evidence="1" type="ORF">JW984_04995</name>
</gene>
<evidence type="ECO:0000313" key="1">
    <source>
        <dbReference type="EMBL" id="MBN1572538.1"/>
    </source>
</evidence>
<dbReference type="Proteomes" id="UP000809273">
    <property type="component" value="Unassembled WGS sequence"/>
</dbReference>
<evidence type="ECO:0000313" key="2">
    <source>
        <dbReference type="Proteomes" id="UP000809273"/>
    </source>
</evidence>
<comment type="caution">
    <text evidence="1">The sequence shown here is derived from an EMBL/GenBank/DDBJ whole genome shotgun (WGS) entry which is preliminary data.</text>
</comment>
<dbReference type="EMBL" id="JAFGIX010000025">
    <property type="protein sequence ID" value="MBN1572538.1"/>
    <property type="molecule type" value="Genomic_DNA"/>
</dbReference>
<reference evidence="1" key="1">
    <citation type="journal article" date="2021" name="Environ. Microbiol.">
        <title>Genomic characterization of three novel Desulfobacterota classes expand the metabolic and phylogenetic diversity of the phylum.</title>
        <authorList>
            <person name="Murphy C.L."/>
            <person name="Biggerstaff J."/>
            <person name="Eichhorn A."/>
            <person name="Ewing E."/>
            <person name="Shahan R."/>
            <person name="Soriano D."/>
            <person name="Stewart S."/>
            <person name="VanMol K."/>
            <person name="Walker R."/>
            <person name="Walters P."/>
            <person name="Elshahed M.S."/>
            <person name="Youssef N.H."/>
        </authorList>
    </citation>
    <scope>NUCLEOTIDE SEQUENCE</scope>
    <source>
        <strain evidence="1">Zod_Metabat.24</strain>
    </source>
</reference>
<dbReference type="AlphaFoldDB" id="A0A9D8PNE7"/>
<organism evidence="1 2">
    <name type="scientific">Candidatus Zymogenus saltonus</name>
    <dbReference type="NCBI Taxonomy" id="2844893"/>
    <lineage>
        <taxon>Bacteria</taxon>
        <taxon>Deltaproteobacteria</taxon>
        <taxon>Candidatus Zymogenia</taxon>
        <taxon>Candidatus Zymogeniales</taxon>
        <taxon>Candidatus Zymogenaceae</taxon>
        <taxon>Candidatus Zymogenus</taxon>
    </lineage>
</organism>
<name>A0A9D8PNE7_9DELT</name>
<accession>A0A9D8PNE7</accession>
<protein>
    <submittedName>
        <fullName evidence="1">Uncharacterized protein</fullName>
    </submittedName>
</protein>
<proteinExistence type="predicted"/>
<sequence length="114" mass="13276">MRTETAKIIEIDFEEESILGSEVEEIKNLDDFEIFAEKKGILVAFERMTHHGILARENGNTVMIINKILPQDQQTLVAFHLYCRYIMSSEEMYAINLPDNYVLLRLFLDLHGDL</sequence>